<keyword evidence="7" id="KW-1185">Reference proteome</keyword>
<keyword evidence="3" id="KW-0245">EGF-like domain</keyword>
<dbReference type="Gene3D" id="2.60.40.10">
    <property type="entry name" value="Immunoglobulins"/>
    <property type="match status" value="2"/>
</dbReference>
<dbReference type="PROSITE" id="PS00022">
    <property type="entry name" value="EGF_1"/>
    <property type="match status" value="2"/>
</dbReference>
<dbReference type="InParanoid" id="A0A151Z4H1"/>
<dbReference type="InterPro" id="IPR052014">
    <property type="entry name" value="Dictyostelium_Tiger"/>
</dbReference>
<dbReference type="OrthoDB" id="10001041at2759"/>
<dbReference type="Pfam" id="PF01833">
    <property type="entry name" value="TIG"/>
    <property type="match status" value="2"/>
</dbReference>
<dbReference type="PROSITE" id="PS51257">
    <property type="entry name" value="PROKAR_LIPOPROTEIN"/>
    <property type="match status" value="1"/>
</dbReference>
<evidence type="ECO:0000256" key="3">
    <source>
        <dbReference type="PROSITE-ProRule" id="PRU00076"/>
    </source>
</evidence>
<dbReference type="CDD" id="cd00603">
    <property type="entry name" value="IPT_PCSR"/>
    <property type="match status" value="1"/>
</dbReference>
<keyword evidence="1 4" id="KW-0732">Signal</keyword>
<feature type="chain" id="PRO_5007592814" description="EGF-like domain-containing protein" evidence="4">
    <location>
        <begin position="25"/>
        <end position="656"/>
    </location>
</feature>
<proteinExistence type="predicted"/>
<feature type="disulfide bond" evidence="3">
    <location>
        <begin position="58"/>
        <end position="67"/>
    </location>
</feature>
<evidence type="ECO:0000256" key="1">
    <source>
        <dbReference type="ARBA" id="ARBA00022729"/>
    </source>
</evidence>
<dbReference type="InterPro" id="IPR002909">
    <property type="entry name" value="IPT_dom"/>
</dbReference>
<dbReference type="InterPro" id="IPR000742">
    <property type="entry name" value="EGF"/>
</dbReference>
<feature type="domain" description="EGF-like" evidence="5">
    <location>
        <begin position="589"/>
        <end position="622"/>
    </location>
</feature>
<accession>A0A151Z4H1</accession>
<evidence type="ECO:0000256" key="4">
    <source>
        <dbReference type="SAM" id="SignalP"/>
    </source>
</evidence>
<dbReference type="Pfam" id="PF23106">
    <property type="entry name" value="EGF_Teneurin"/>
    <property type="match status" value="1"/>
</dbReference>
<evidence type="ECO:0000313" key="7">
    <source>
        <dbReference type="Proteomes" id="UP000076078"/>
    </source>
</evidence>
<dbReference type="EMBL" id="LODT01000047">
    <property type="protein sequence ID" value="KYQ88817.1"/>
    <property type="molecule type" value="Genomic_DNA"/>
</dbReference>
<evidence type="ECO:0000256" key="2">
    <source>
        <dbReference type="ARBA" id="ARBA00023180"/>
    </source>
</evidence>
<dbReference type="SUPFAM" id="SSF81296">
    <property type="entry name" value="E set domains"/>
    <property type="match status" value="2"/>
</dbReference>
<dbReference type="STRING" id="361077.A0A151Z4H1"/>
<dbReference type="Gene3D" id="2.60.120.260">
    <property type="entry name" value="Galactose-binding domain-like"/>
    <property type="match status" value="1"/>
</dbReference>
<gene>
    <name evidence="6" type="ORF">DLAC_10616</name>
</gene>
<dbReference type="OMA" id="NIGDITQ"/>
<evidence type="ECO:0000259" key="5">
    <source>
        <dbReference type="PROSITE" id="PS50026"/>
    </source>
</evidence>
<feature type="signal peptide" evidence="4">
    <location>
        <begin position="1"/>
        <end position="24"/>
    </location>
</feature>
<keyword evidence="3" id="KW-1015">Disulfide bond</keyword>
<dbReference type="AlphaFoldDB" id="A0A151Z4H1"/>
<reference evidence="6 7" key="1">
    <citation type="submission" date="2015-12" db="EMBL/GenBank/DDBJ databases">
        <title>Dictyostelia acquired genes for synthesis and detection of signals that induce cell-type specialization by lateral gene transfer from prokaryotes.</title>
        <authorList>
            <person name="Gloeckner G."/>
            <person name="Schaap P."/>
        </authorList>
    </citation>
    <scope>NUCLEOTIDE SEQUENCE [LARGE SCALE GENOMIC DNA]</scope>
    <source>
        <strain evidence="6 7">TK</strain>
    </source>
</reference>
<dbReference type="PANTHER" id="PTHR31341">
    <property type="entry name" value="IPT/TIG DOMAIN-CONTAINING PROTEIN-RELATED-RELATED"/>
    <property type="match status" value="1"/>
</dbReference>
<dbReference type="PANTHER" id="PTHR31341:SF15">
    <property type="entry name" value="EGF-LIKE DOMAIN-CONTAINING PROTEIN"/>
    <property type="match status" value="1"/>
</dbReference>
<dbReference type="InterPro" id="IPR013783">
    <property type="entry name" value="Ig-like_fold"/>
</dbReference>
<feature type="disulfide bond" evidence="3">
    <location>
        <begin position="593"/>
        <end position="603"/>
    </location>
</feature>
<feature type="disulfide bond" evidence="3">
    <location>
        <begin position="39"/>
        <end position="49"/>
    </location>
</feature>
<comment type="caution">
    <text evidence="3">Lacks conserved residue(s) required for the propagation of feature annotation.</text>
</comment>
<sequence>MKNSLESILFISLVLLGCVYRVQSNIFTSDFVVSLTNGCDNNCNGHGSCNANLTNCTCDSQYTGSSCEFLKPVLSNLAHFAYYKNIPAISIFGSNFLNNSQIFIGGVSCDSVIAPTSNIITCILPSEFFSQWNGSLTQDVSIQFNAIPYTSPVYTFKIFNTPTITSVLQNGEKIEFIGNSFIPTSFMAPTLGGVVLSCGASTNANIICDIPTDLPKRNSSIIVSTYLNSSIEIYPFIETISPNPIPTDRSKDITISGVGFTSLSGGETLKVIQGSLNILPNVSSISGTQIIFTPSGDIQNDKTITVNVVQTSTQNIYPSNTVDYTYLAPTVIVVTQNYPPNNNIFTITGDNFGNSLSLVQVLVTASQDNNIEMTILNVTQKHIVFQAPTNMRKGELNVYIDQQINVAGKILNLVPFVSSITPLPPTNGGLVTINGQYLYDAIVNFISTEHNQALSCTYNSTSNYPSEAYCTFLADCGNFSINAESQVSNGDENFIFESKYHEPVITSISPNSYKKSVNQTFTISGKNFDTRNLEITIYDQPCNVSGTVTFSEIICEYISDTDPETVENPVSISISVDSIVGSNNLLLNFEKPCPNNCSSNGQCNIADGKCTCNSSHTGDDCSTPVPTPTPTEDLSSASKLTIPIFTLLMSLFFISF</sequence>
<dbReference type="Gene3D" id="2.10.25.10">
    <property type="entry name" value="Laminin"/>
    <property type="match status" value="1"/>
</dbReference>
<organism evidence="6 7">
    <name type="scientific">Tieghemostelium lacteum</name>
    <name type="common">Slime mold</name>
    <name type="synonym">Dictyostelium lacteum</name>
    <dbReference type="NCBI Taxonomy" id="361077"/>
    <lineage>
        <taxon>Eukaryota</taxon>
        <taxon>Amoebozoa</taxon>
        <taxon>Evosea</taxon>
        <taxon>Eumycetozoa</taxon>
        <taxon>Dictyostelia</taxon>
        <taxon>Dictyosteliales</taxon>
        <taxon>Raperosteliaceae</taxon>
        <taxon>Tieghemostelium</taxon>
    </lineage>
</organism>
<dbReference type="InterPro" id="IPR014756">
    <property type="entry name" value="Ig_E-set"/>
</dbReference>
<feature type="domain" description="EGF-like" evidence="5">
    <location>
        <begin position="35"/>
        <end position="68"/>
    </location>
</feature>
<dbReference type="PROSITE" id="PS50026">
    <property type="entry name" value="EGF_3"/>
    <property type="match status" value="2"/>
</dbReference>
<dbReference type="Proteomes" id="UP000076078">
    <property type="component" value="Unassembled WGS sequence"/>
</dbReference>
<keyword evidence="2" id="KW-0325">Glycoprotein</keyword>
<comment type="caution">
    <text evidence="6">The sequence shown here is derived from an EMBL/GenBank/DDBJ whole genome shotgun (WGS) entry which is preliminary data.</text>
</comment>
<name>A0A151Z4H1_TIELA</name>
<evidence type="ECO:0000313" key="6">
    <source>
        <dbReference type="EMBL" id="KYQ88817.1"/>
    </source>
</evidence>
<feature type="disulfide bond" evidence="3">
    <location>
        <begin position="612"/>
        <end position="621"/>
    </location>
</feature>
<protein>
    <recommendedName>
        <fullName evidence="5">EGF-like domain-containing protein</fullName>
    </recommendedName>
</protein>